<dbReference type="Proteomes" id="UP000076925">
    <property type="component" value="Unassembled WGS sequence"/>
</dbReference>
<evidence type="ECO:0000313" key="4">
    <source>
        <dbReference type="Proteomes" id="UP000076925"/>
    </source>
</evidence>
<protein>
    <recommendedName>
        <fullName evidence="2">TIR domain-containing protein</fullName>
    </recommendedName>
</protein>
<evidence type="ECO:0000259" key="2">
    <source>
        <dbReference type="PROSITE" id="PS50104"/>
    </source>
</evidence>
<evidence type="ECO:0000313" key="3">
    <source>
        <dbReference type="EMBL" id="KYC34635.1"/>
    </source>
</evidence>
<dbReference type="EMBL" id="ANNX02000077">
    <property type="protein sequence ID" value="KYC34635.1"/>
    <property type="molecule type" value="Genomic_DNA"/>
</dbReference>
<dbReference type="AlphaFoldDB" id="A0A139WQD7"/>
<proteinExistence type="predicted"/>
<feature type="region of interest" description="Disordered" evidence="1">
    <location>
        <begin position="388"/>
        <end position="410"/>
    </location>
</feature>
<dbReference type="OrthoDB" id="5522963at2"/>
<feature type="domain" description="TIR" evidence="2">
    <location>
        <begin position="232"/>
        <end position="372"/>
    </location>
</feature>
<dbReference type="SUPFAM" id="SSF52540">
    <property type="entry name" value="P-loop containing nucleoside triphosphate hydrolases"/>
    <property type="match status" value="1"/>
</dbReference>
<dbReference type="InterPro" id="IPR024983">
    <property type="entry name" value="CHAT_dom"/>
</dbReference>
<dbReference type="GO" id="GO:0007165">
    <property type="term" value="P:signal transduction"/>
    <property type="evidence" value="ECO:0007669"/>
    <property type="project" value="InterPro"/>
</dbReference>
<evidence type="ECO:0000256" key="1">
    <source>
        <dbReference type="SAM" id="MobiDB-lite"/>
    </source>
</evidence>
<reference evidence="3 4" key="1">
    <citation type="journal article" date="2013" name="Genome Biol. Evol.">
        <title>Genomes of Stigonematalean cyanobacteria (subsection V) and the evolution of oxygenic photosynthesis from prokaryotes to plastids.</title>
        <authorList>
            <person name="Dagan T."/>
            <person name="Roettger M."/>
            <person name="Stucken K."/>
            <person name="Landan G."/>
            <person name="Koch R."/>
            <person name="Major P."/>
            <person name="Gould S.B."/>
            <person name="Goremykin V.V."/>
            <person name="Rippka R."/>
            <person name="Tandeau de Marsac N."/>
            <person name="Gugger M."/>
            <person name="Lockhart P.J."/>
            <person name="Allen J.F."/>
            <person name="Brune I."/>
            <person name="Maus I."/>
            <person name="Puhler A."/>
            <person name="Martin W.F."/>
        </authorList>
    </citation>
    <scope>NUCLEOTIDE SEQUENCE [LARGE SCALE GENOMIC DNA]</scope>
    <source>
        <strain evidence="3 4">PCC 7110</strain>
    </source>
</reference>
<keyword evidence="4" id="KW-1185">Reference proteome</keyword>
<dbReference type="Pfam" id="PF14516">
    <property type="entry name" value="AAA_35"/>
    <property type="match status" value="1"/>
</dbReference>
<organism evidence="3 4">
    <name type="scientific">Scytonema hofmannii PCC 7110</name>
    <dbReference type="NCBI Taxonomy" id="128403"/>
    <lineage>
        <taxon>Bacteria</taxon>
        <taxon>Bacillati</taxon>
        <taxon>Cyanobacteriota</taxon>
        <taxon>Cyanophyceae</taxon>
        <taxon>Nostocales</taxon>
        <taxon>Scytonemataceae</taxon>
        <taxon>Scytonema</taxon>
    </lineage>
</organism>
<dbReference type="RefSeq" id="WP_017740893.1">
    <property type="nucleotide sequence ID" value="NZ_KQ976356.1"/>
</dbReference>
<comment type="caution">
    <text evidence="3">The sequence shown here is derived from an EMBL/GenBank/DDBJ whole genome shotgun (WGS) entry which is preliminary data.</text>
</comment>
<dbReference type="PROSITE" id="PS50104">
    <property type="entry name" value="TIR"/>
    <property type="match status" value="1"/>
</dbReference>
<accession>A0A139WQD7</accession>
<dbReference type="Gene3D" id="3.40.50.300">
    <property type="entry name" value="P-loop containing nucleotide triphosphate hydrolases"/>
    <property type="match status" value="1"/>
</dbReference>
<dbReference type="InterPro" id="IPR000157">
    <property type="entry name" value="TIR_dom"/>
</dbReference>
<name>A0A139WQD7_9CYAN</name>
<dbReference type="SUPFAM" id="SSF52200">
    <property type="entry name" value="Toll/Interleukin receptor TIR domain"/>
    <property type="match status" value="1"/>
</dbReference>
<dbReference type="InterPro" id="IPR035897">
    <property type="entry name" value="Toll_tir_struct_dom_sf"/>
</dbReference>
<gene>
    <name evidence="3" type="ORF">WA1_50425</name>
</gene>
<dbReference type="SMART" id="SM00255">
    <property type="entry name" value="TIR"/>
    <property type="match status" value="1"/>
</dbReference>
<dbReference type="InterPro" id="IPR027417">
    <property type="entry name" value="P-loop_NTPase"/>
</dbReference>
<dbReference type="Pfam" id="PF13676">
    <property type="entry name" value="TIR_2"/>
    <property type="match status" value="1"/>
</dbReference>
<dbReference type="STRING" id="128403.WA1_50425"/>
<sequence length="747" mass="84994">MGNGAAVKKILILAANPKDTPHLRLDQEVRDIEEGLERAQKRDQFVIVKKTAVRPRDFRRALMDVKPQIVHFCGHGLKQEGIALENEVGKVQLVNAKALSGLFDLFSKQVKCVLLNACYSEEQAEAISQHINYVVGMNQAIGDKAAIEFAVAFYDALAAEDNALEAPESVEFAYRLGCSAIEMAGVSGSLIPVLKKKPKSTVTASENRTNTSGEEVSEAKLGMDVVPKSVTKPARVFLSYRSEEPDMGLAHTFYDALKSVGHKVFMAGENIRLGENWAQRIYEELEQCDYFMLLLSPQSAFSEMVTEEVRRAKELSELRSQRKPVILPIRVNFPLKSPLNYELRAYLSQIQQREWQAADDTSKILQEVLNTLAAGEEPLLIEPREVSLPQADSDPDHPPLPVAEPELQREPGGTIPLNSSLYIERSPIETDCYWEIKQPGALIRVKAPRQMGKTSLMARILNHAREQGYQAISLSFQRADSTLFVNLDRLLRWFSEQVGRRLKRLNQLDDYWSKGTSMDKCTFYFEECLLEELDSPLVLGLDEVDRVFSCREVADDFFALLRSWFEAARIGDYSSDLWKNLRLVIVHSTEVYVPLNINQSPFNVGKNIELLEFNINQVKDLMQRYGLNFSKEQIEQLMTLVGGHPYLVRKALYHIRRRDVTLEQLMKAAPTEAGIYSDHLRRHLLNIQQYPQLMEALRQVVTKSRPVEIDPEPAFKLDSMGLIKLQGNEALPRCDLYRHYFRDHIKI</sequence>
<dbReference type="Gene3D" id="3.40.50.10140">
    <property type="entry name" value="Toll/interleukin-1 receptor homology (TIR) domain"/>
    <property type="match status" value="1"/>
</dbReference>
<dbReference type="Pfam" id="PF12770">
    <property type="entry name" value="CHAT"/>
    <property type="match status" value="1"/>
</dbReference>